<dbReference type="EMBL" id="FXTO01000007">
    <property type="protein sequence ID" value="SMO62426.1"/>
    <property type="molecule type" value="Genomic_DNA"/>
</dbReference>
<evidence type="ECO:0008006" key="3">
    <source>
        <dbReference type="Google" id="ProtNLM"/>
    </source>
</evidence>
<dbReference type="OrthoDB" id="7831839at2"/>
<sequence>MGRNLIDRLRGAAGYVARAQDHLNAAFGPNTARIEEVLKHGTDALVMRGQFQGQEAAFKWFLTDRAAETVQRMEQELGFLSEHLGVGPYRVNGLLAALPDPGLAVLEWAKGERVSLILKSDDAARRAQVLRLCGGWLAEVAPLRQELRRLGPHRLNRQVADLRFDHMIPPDRALAQDLLRGLQRFAEGFEGVKAVHTIAHGDFAPVNMVSDGAMVTAVDIQGGTRFPLARMAARFLVAKDLYSRRDTARRWGLDADDMAQFASETLLPAQERATSFPYFIGQQMLHAVVQGYADRGCPVQTRQRLIACLTELGTP</sequence>
<dbReference type="Proteomes" id="UP000316030">
    <property type="component" value="Unassembled WGS sequence"/>
</dbReference>
<dbReference type="SUPFAM" id="SSF56112">
    <property type="entry name" value="Protein kinase-like (PK-like)"/>
    <property type="match status" value="1"/>
</dbReference>
<dbReference type="InterPro" id="IPR011009">
    <property type="entry name" value="Kinase-like_dom_sf"/>
</dbReference>
<keyword evidence="2" id="KW-1185">Reference proteome</keyword>
<accession>A0A521CSM8</accession>
<name>A0A521CSM8_9RHOB</name>
<protein>
    <recommendedName>
        <fullName evidence="3">Phosphotransferase enzyme family protein</fullName>
    </recommendedName>
</protein>
<proteinExistence type="predicted"/>
<dbReference type="AlphaFoldDB" id="A0A521CSM8"/>
<evidence type="ECO:0000313" key="2">
    <source>
        <dbReference type="Proteomes" id="UP000316030"/>
    </source>
</evidence>
<reference evidence="1 2" key="1">
    <citation type="submission" date="2017-05" db="EMBL/GenBank/DDBJ databases">
        <authorList>
            <person name="Varghese N."/>
            <person name="Submissions S."/>
        </authorList>
    </citation>
    <scope>NUCLEOTIDE SEQUENCE [LARGE SCALE GENOMIC DNA]</scope>
    <source>
        <strain evidence="1 2">DSM 29506</strain>
    </source>
</reference>
<gene>
    <name evidence="1" type="ORF">SAMN06265173_107114</name>
</gene>
<organism evidence="1 2">
    <name type="scientific">Thalassovita litoralis</name>
    <dbReference type="NCBI Taxonomy" id="1010611"/>
    <lineage>
        <taxon>Bacteria</taxon>
        <taxon>Pseudomonadati</taxon>
        <taxon>Pseudomonadota</taxon>
        <taxon>Alphaproteobacteria</taxon>
        <taxon>Rhodobacterales</taxon>
        <taxon>Roseobacteraceae</taxon>
        <taxon>Thalassovita</taxon>
    </lineage>
</organism>
<evidence type="ECO:0000313" key="1">
    <source>
        <dbReference type="EMBL" id="SMO62426.1"/>
    </source>
</evidence>
<dbReference type="RefSeq" id="WP_142492893.1">
    <property type="nucleotide sequence ID" value="NZ_FXTO01000007.1"/>
</dbReference>